<dbReference type="OrthoDB" id="9782395at2"/>
<evidence type="ECO:0000313" key="3">
    <source>
        <dbReference type="EMBL" id="RNL54306.1"/>
    </source>
</evidence>
<name>A0A3N0BX96_9SPHI</name>
<keyword evidence="1" id="KW-0812">Transmembrane</keyword>
<sequence>MAFILSKLLIFILQPIIWILITLLFAIFAKRQQNRKKLLIVAFALLFIFSNRFLIGKVYNLYEAKYPEPAKYEFGVLLGGFSKSTQHSDLAVNERGDRLIQTINLFKKGIIKKILISGGSGKLIGSESIEADLTAKYLKNIGIPDSVILVENKSKNTIENAKYTFELISKTKLNPSILVITSAWHIPRSKMIFDKIFNRKLDYYPTDYFGKENYDISDYYLPDAGAFAYWQFILKEWVGLIVDRMRT</sequence>
<dbReference type="Gene3D" id="3.40.50.620">
    <property type="entry name" value="HUPs"/>
    <property type="match status" value="1"/>
</dbReference>
<reference evidence="3 4" key="1">
    <citation type="submission" date="2018-10" db="EMBL/GenBank/DDBJ databases">
        <title>Genome sequencing of Pedobacter jejuensis TNB23.</title>
        <authorList>
            <person name="Cho Y.-J."/>
            <person name="Cho A."/>
            <person name="Kim O.-S."/>
        </authorList>
    </citation>
    <scope>NUCLEOTIDE SEQUENCE [LARGE SCALE GENOMIC DNA]</scope>
    <source>
        <strain evidence="3 4">TNB23</strain>
    </source>
</reference>
<dbReference type="AlphaFoldDB" id="A0A3N0BX96"/>
<dbReference type="PANTHER" id="PTHR30336">
    <property type="entry name" value="INNER MEMBRANE PROTEIN, PROBABLE PERMEASE"/>
    <property type="match status" value="1"/>
</dbReference>
<dbReference type="Pfam" id="PF02698">
    <property type="entry name" value="DUF218"/>
    <property type="match status" value="1"/>
</dbReference>
<evidence type="ECO:0000256" key="1">
    <source>
        <dbReference type="SAM" id="Phobius"/>
    </source>
</evidence>
<organism evidence="3 4">
    <name type="scientific">Pedobacter jejuensis</name>
    <dbReference type="NCBI Taxonomy" id="1268550"/>
    <lineage>
        <taxon>Bacteria</taxon>
        <taxon>Pseudomonadati</taxon>
        <taxon>Bacteroidota</taxon>
        <taxon>Sphingobacteriia</taxon>
        <taxon>Sphingobacteriales</taxon>
        <taxon>Sphingobacteriaceae</taxon>
        <taxon>Pedobacter</taxon>
    </lineage>
</organism>
<dbReference type="InterPro" id="IPR014729">
    <property type="entry name" value="Rossmann-like_a/b/a_fold"/>
</dbReference>
<comment type="caution">
    <text evidence="3">The sequence shown here is derived from an EMBL/GenBank/DDBJ whole genome shotgun (WGS) entry which is preliminary data.</text>
</comment>
<dbReference type="InterPro" id="IPR003848">
    <property type="entry name" value="DUF218"/>
</dbReference>
<dbReference type="GO" id="GO:0043164">
    <property type="term" value="P:Gram-negative-bacterium-type cell wall biogenesis"/>
    <property type="evidence" value="ECO:0007669"/>
    <property type="project" value="TreeGrafter"/>
</dbReference>
<feature type="transmembrane region" description="Helical" evidence="1">
    <location>
        <begin position="6"/>
        <end position="26"/>
    </location>
</feature>
<keyword evidence="4" id="KW-1185">Reference proteome</keyword>
<dbReference type="EMBL" id="RBEE01000012">
    <property type="protein sequence ID" value="RNL54306.1"/>
    <property type="molecule type" value="Genomic_DNA"/>
</dbReference>
<dbReference type="PANTHER" id="PTHR30336:SF4">
    <property type="entry name" value="ENVELOPE BIOGENESIS FACTOR ELYC"/>
    <property type="match status" value="1"/>
</dbReference>
<evidence type="ECO:0000259" key="2">
    <source>
        <dbReference type="Pfam" id="PF02698"/>
    </source>
</evidence>
<accession>A0A3N0BX96</accession>
<gene>
    <name evidence="3" type="ORF">D7004_09495</name>
</gene>
<dbReference type="GO" id="GO:0000270">
    <property type="term" value="P:peptidoglycan metabolic process"/>
    <property type="evidence" value="ECO:0007669"/>
    <property type="project" value="TreeGrafter"/>
</dbReference>
<dbReference type="Proteomes" id="UP000274046">
    <property type="component" value="Unassembled WGS sequence"/>
</dbReference>
<feature type="domain" description="DUF218" evidence="2">
    <location>
        <begin position="76"/>
        <end position="239"/>
    </location>
</feature>
<keyword evidence="1" id="KW-1133">Transmembrane helix</keyword>
<dbReference type="InterPro" id="IPR051599">
    <property type="entry name" value="Cell_Envelope_Assoc"/>
</dbReference>
<keyword evidence="1" id="KW-0472">Membrane</keyword>
<evidence type="ECO:0000313" key="4">
    <source>
        <dbReference type="Proteomes" id="UP000274046"/>
    </source>
</evidence>
<dbReference type="CDD" id="cd06259">
    <property type="entry name" value="YdcF-like"/>
    <property type="match status" value="1"/>
</dbReference>
<proteinExistence type="predicted"/>
<feature type="transmembrane region" description="Helical" evidence="1">
    <location>
        <begin position="38"/>
        <end position="55"/>
    </location>
</feature>
<dbReference type="GO" id="GO:0005886">
    <property type="term" value="C:plasma membrane"/>
    <property type="evidence" value="ECO:0007669"/>
    <property type="project" value="TreeGrafter"/>
</dbReference>
<protein>
    <submittedName>
        <fullName evidence="3">YdcF family protein</fullName>
    </submittedName>
</protein>